<comment type="similarity">
    <text evidence="2">Belongs to the UPF0496 family.</text>
</comment>
<keyword evidence="3 8" id="KW-0812">Transmembrane</keyword>
<evidence type="ECO:0000313" key="11">
    <source>
        <dbReference type="Proteomes" id="UP000323000"/>
    </source>
</evidence>
<dbReference type="AlphaFoldDB" id="A0A5C7HRY6"/>
<dbReference type="EMBL" id="VAHF01000006">
    <property type="protein sequence ID" value="TXG59578.1"/>
    <property type="molecule type" value="Genomic_DNA"/>
</dbReference>
<keyword evidence="6" id="KW-0175">Coiled coil</keyword>
<reference evidence="11" key="1">
    <citation type="journal article" date="2019" name="Gigascience">
        <title>De novo genome assembly of the endangered Acer yangbiense, a plant species with extremely small populations endemic to Yunnan Province, China.</title>
        <authorList>
            <person name="Yang J."/>
            <person name="Wariss H.M."/>
            <person name="Tao L."/>
            <person name="Zhang R."/>
            <person name="Yun Q."/>
            <person name="Hollingsworth P."/>
            <person name="Dao Z."/>
            <person name="Luo G."/>
            <person name="Guo H."/>
            <person name="Ma Y."/>
            <person name="Sun W."/>
        </authorList>
    </citation>
    <scope>NUCLEOTIDE SEQUENCE [LARGE SCALE GENOMIC DNA]</scope>
    <source>
        <strain evidence="11">cv. Malutang</strain>
    </source>
</reference>
<evidence type="ECO:0000256" key="5">
    <source>
        <dbReference type="ARBA" id="ARBA00023136"/>
    </source>
</evidence>
<feature type="transmembrane region" description="Helical" evidence="8">
    <location>
        <begin position="253"/>
        <end position="273"/>
    </location>
</feature>
<dbReference type="Proteomes" id="UP000323000">
    <property type="component" value="Chromosome 6"/>
</dbReference>
<evidence type="ECO:0000256" key="2">
    <source>
        <dbReference type="ARBA" id="ARBA00009074"/>
    </source>
</evidence>
<accession>A0A5C7HRY6</accession>
<feature type="region of interest" description="Disordered" evidence="7">
    <location>
        <begin position="1"/>
        <end position="21"/>
    </location>
</feature>
<sequence>MMGGQCSKTKSVDPPSPPLQGNIDSQFMAELSSYEAACGLDPDLKSFDITLHERTSRVINTLSTGVEGNSLSFDSLKEVIESLLEMNQDAASVILECKEDIWNNRDLLGLVKEYFGNSVNILDFCTALDNCLKRARHSQLIIKLAVKKFEEEVELQCGIDEKKYVKTLEELNRFKEAGNPFTDEFFALFQSVNRQQLSMLRKLQKRKSKLDKKLKNLKTWRRVSNVLFVSVFVSVLILSVVAAAIAAPPVVTALAGAMAVPIGTVGKWCNSLWKRYEDEVKKEKVLLASFHVNTVIQIKDMENINALVNKLKIDIESFMYNVDFALKEEEVLKLAIDEIKKKLEMFMETIEVLGEHAGKCRRDVTQARTVISQKIVKYLDK</sequence>
<organism evidence="10 11">
    <name type="scientific">Acer yangbiense</name>
    <dbReference type="NCBI Taxonomy" id="1000413"/>
    <lineage>
        <taxon>Eukaryota</taxon>
        <taxon>Viridiplantae</taxon>
        <taxon>Streptophyta</taxon>
        <taxon>Embryophyta</taxon>
        <taxon>Tracheophyta</taxon>
        <taxon>Spermatophyta</taxon>
        <taxon>Magnoliopsida</taxon>
        <taxon>eudicotyledons</taxon>
        <taxon>Gunneridae</taxon>
        <taxon>Pentapetalae</taxon>
        <taxon>rosids</taxon>
        <taxon>malvids</taxon>
        <taxon>Sapindales</taxon>
        <taxon>Sapindaceae</taxon>
        <taxon>Hippocastanoideae</taxon>
        <taxon>Acereae</taxon>
        <taxon>Acer</taxon>
    </lineage>
</organism>
<dbReference type="InterPro" id="IPR007749">
    <property type="entry name" value="DUF677"/>
</dbReference>
<dbReference type="OrthoDB" id="679959at2759"/>
<feature type="coiled-coil region" evidence="6">
    <location>
        <begin position="193"/>
        <end position="220"/>
    </location>
</feature>
<evidence type="ECO:0000313" key="10">
    <source>
        <dbReference type="EMBL" id="TXG59578.1"/>
    </source>
</evidence>
<name>A0A5C7HRY6_9ROSI</name>
<comment type="caution">
    <text evidence="10">The sequence shown here is derived from an EMBL/GenBank/DDBJ whole genome shotgun (WGS) entry which is preliminary data.</text>
</comment>
<evidence type="ECO:0000256" key="6">
    <source>
        <dbReference type="SAM" id="Coils"/>
    </source>
</evidence>
<evidence type="ECO:0000256" key="7">
    <source>
        <dbReference type="SAM" id="MobiDB-lite"/>
    </source>
</evidence>
<evidence type="ECO:0000256" key="1">
    <source>
        <dbReference type="ARBA" id="ARBA00004370"/>
    </source>
</evidence>
<evidence type="ECO:0000256" key="4">
    <source>
        <dbReference type="ARBA" id="ARBA00022989"/>
    </source>
</evidence>
<evidence type="ECO:0000256" key="3">
    <source>
        <dbReference type="ARBA" id="ARBA00022692"/>
    </source>
</evidence>
<protein>
    <submittedName>
        <fullName evidence="10">Uncharacterized protein</fullName>
    </submittedName>
</protein>
<dbReference type="PANTHER" id="PTHR31113">
    <property type="entry name" value="UPF0496 PROTEIN 3-RELATED"/>
    <property type="match status" value="1"/>
</dbReference>
<keyword evidence="11" id="KW-1185">Reference proteome</keyword>
<reference evidence="10" key="2">
    <citation type="submission" date="2019-05" db="EMBL/GenBank/DDBJ databases">
        <authorList>
            <person name="Zhang R."/>
        </authorList>
    </citation>
    <scope>NUCLEOTIDE SEQUENCE [LARGE SCALE GENOMIC DNA]</scope>
    <source>
        <strain evidence="10">Malutang-1-2009seedling</strain>
        <tissue evidence="10">Leaf</tissue>
    </source>
</reference>
<evidence type="ECO:0000256" key="8">
    <source>
        <dbReference type="SAM" id="Phobius"/>
    </source>
</evidence>
<keyword evidence="4 8" id="KW-1133">Transmembrane helix</keyword>
<comment type="subcellular location">
    <subcellularLocation>
        <location evidence="1">Membrane</location>
    </subcellularLocation>
</comment>
<dbReference type="GO" id="GO:0016020">
    <property type="term" value="C:membrane"/>
    <property type="evidence" value="ECO:0007669"/>
    <property type="project" value="UniProtKB-SubCell"/>
</dbReference>
<dbReference type="EMBL" id="VAHF01000105">
    <property type="protein sequence ID" value="TXG46486.1"/>
    <property type="molecule type" value="Genomic_DNA"/>
</dbReference>
<keyword evidence="5 8" id="KW-0472">Membrane</keyword>
<dbReference type="PANTHER" id="PTHR31113:SF32">
    <property type="entry name" value="UPF0496 PLANT-LIKE PROTEIN"/>
    <property type="match status" value="1"/>
</dbReference>
<feature type="transmembrane region" description="Helical" evidence="8">
    <location>
        <begin position="223"/>
        <end position="247"/>
    </location>
</feature>
<gene>
    <name evidence="10" type="ORF">EZV62_014151</name>
    <name evidence="9" type="ORF">EZV62_028011</name>
</gene>
<proteinExistence type="inferred from homology"/>
<evidence type="ECO:0000313" key="9">
    <source>
        <dbReference type="EMBL" id="TXG46486.1"/>
    </source>
</evidence>
<dbReference type="Pfam" id="PF05055">
    <property type="entry name" value="DUF677"/>
    <property type="match status" value="1"/>
</dbReference>